<protein>
    <recommendedName>
        <fullName evidence="5">Carbamate kinase</fullName>
    </recommendedName>
</protein>
<evidence type="ECO:0000256" key="1">
    <source>
        <dbReference type="ARBA" id="ARBA00004850"/>
    </source>
</evidence>
<evidence type="ECO:0000256" key="3">
    <source>
        <dbReference type="ARBA" id="ARBA00022679"/>
    </source>
</evidence>
<sequence length="333" mass="35480">MIEGIPPRLLIAIGGNAIHPEGIRGTPDEQFDVATRLGHTLLPLMKLDTQLVVTHGNGPVAGKIQMRNLLARKRVEPMSLDICGAHSQGGIGYILMQALENTLREAGHAREVVYMLTQVEVDPDDPAFRNPTKPIGYFYSADEAESLKTELGWEMREDSGRGWRHVVPSPMPRHIVETALIGAAAATGAVVIAGGGGGIPVVRDARGQLHGVEAVIDKDRTSALMANLLGIEDMIILTPVPQVAIDFGKPTQRPLGRVTLAEIRRHQADGQFPPGSMGPKIDAAIQFLEGGGKRVLIGRIEDAVPMLRGETGTSILADAADAGSEARVAPVRA</sequence>
<gene>
    <name evidence="7" type="primary">yahI</name>
    <name evidence="7" type="ORF">KL86APRO_30344</name>
</gene>
<organism evidence="7">
    <name type="scientific">uncultured Alphaproteobacteria bacterium</name>
    <dbReference type="NCBI Taxonomy" id="91750"/>
    <lineage>
        <taxon>Bacteria</taxon>
        <taxon>Pseudomonadati</taxon>
        <taxon>Pseudomonadota</taxon>
        <taxon>Alphaproteobacteria</taxon>
        <taxon>environmental samples</taxon>
    </lineage>
</organism>
<evidence type="ECO:0000256" key="5">
    <source>
        <dbReference type="PIRNR" id="PIRNR000723"/>
    </source>
</evidence>
<comment type="pathway">
    <text evidence="1">Amino-acid degradation; L-arginine degradation via ADI pathway.</text>
</comment>
<dbReference type="AlphaFoldDB" id="A0A212KMB8"/>
<dbReference type="GO" id="GO:0005829">
    <property type="term" value="C:cytosol"/>
    <property type="evidence" value="ECO:0007669"/>
    <property type="project" value="TreeGrafter"/>
</dbReference>
<comment type="similarity">
    <text evidence="2 5">Belongs to the carbamate kinase family.</text>
</comment>
<keyword evidence="4 5" id="KW-0418">Kinase</keyword>
<evidence type="ECO:0000256" key="2">
    <source>
        <dbReference type="ARBA" id="ARBA00011066"/>
    </source>
</evidence>
<dbReference type="PRINTS" id="PR01469">
    <property type="entry name" value="CARBMTKINASE"/>
</dbReference>
<evidence type="ECO:0000313" key="7">
    <source>
        <dbReference type="EMBL" id="SBW12853.1"/>
    </source>
</evidence>
<dbReference type="EMBL" id="FLUO01000003">
    <property type="protein sequence ID" value="SBW12853.1"/>
    <property type="molecule type" value="Genomic_DNA"/>
</dbReference>
<dbReference type="PANTHER" id="PTHR30409">
    <property type="entry name" value="CARBAMATE KINASE"/>
    <property type="match status" value="1"/>
</dbReference>
<reference evidence="7" key="1">
    <citation type="submission" date="2016-04" db="EMBL/GenBank/DDBJ databases">
        <authorList>
            <person name="Evans L.H."/>
            <person name="Alamgir A."/>
            <person name="Owens N."/>
            <person name="Weber N.D."/>
            <person name="Virtaneva K."/>
            <person name="Barbian K."/>
            <person name="Babar A."/>
            <person name="Rosenke K."/>
        </authorList>
    </citation>
    <scope>NUCLEOTIDE SEQUENCE</scope>
    <source>
        <strain evidence="7">86</strain>
    </source>
</reference>
<name>A0A212KMB8_9PROT</name>
<evidence type="ECO:0000259" key="6">
    <source>
        <dbReference type="Pfam" id="PF00696"/>
    </source>
</evidence>
<dbReference type="SUPFAM" id="SSF53633">
    <property type="entry name" value="Carbamate kinase-like"/>
    <property type="match status" value="1"/>
</dbReference>
<dbReference type="NCBIfam" id="NF009007">
    <property type="entry name" value="PRK12352.1"/>
    <property type="match status" value="1"/>
</dbReference>
<dbReference type="Gene3D" id="3.40.1160.10">
    <property type="entry name" value="Acetylglutamate kinase-like"/>
    <property type="match status" value="1"/>
</dbReference>
<evidence type="ECO:0000256" key="4">
    <source>
        <dbReference type="ARBA" id="ARBA00022777"/>
    </source>
</evidence>
<dbReference type="InterPro" id="IPR003964">
    <property type="entry name" value="Carb_kinase"/>
</dbReference>
<dbReference type="InterPro" id="IPR001048">
    <property type="entry name" value="Asp/Glu/Uridylate_kinase"/>
</dbReference>
<dbReference type="GO" id="GO:0019546">
    <property type="term" value="P:L-arginine deiminase pathway"/>
    <property type="evidence" value="ECO:0007669"/>
    <property type="project" value="TreeGrafter"/>
</dbReference>
<proteinExistence type="inferred from homology"/>
<dbReference type="CDD" id="cd04235">
    <property type="entry name" value="AAK_CK"/>
    <property type="match status" value="1"/>
</dbReference>
<keyword evidence="3 5" id="KW-0808">Transferase</keyword>
<dbReference type="InterPro" id="IPR036393">
    <property type="entry name" value="AceGlu_kinase-like_sf"/>
</dbReference>
<accession>A0A212KMB8</accession>
<feature type="domain" description="Aspartate/glutamate/uridylate kinase" evidence="6">
    <location>
        <begin position="8"/>
        <end position="297"/>
    </location>
</feature>
<dbReference type="PANTHER" id="PTHR30409:SF1">
    <property type="entry name" value="CARBAMATE KINASE-RELATED"/>
    <property type="match status" value="1"/>
</dbReference>
<dbReference type="GO" id="GO:0008804">
    <property type="term" value="F:carbamate kinase activity"/>
    <property type="evidence" value="ECO:0007669"/>
    <property type="project" value="InterPro"/>
</dbReference>
<dbReference type="FunFam" id="3.40.1160.10:FF:000007">
    <property type="entry name" value="Carbamate kinase"/>
    <property type="match status" value="1"/>
</dbReference>
<dbReference type="PIRSF" id="PIRSF000723">
    <property type="entry name" value="Carbamate_kin"/>
    <property type="match status" value="1"/>
</dbReference>
<dbReference type="Pfam" id="PF00696">
    <property type="entry name" value="AA_kinase"/>
    <property type="match status" value="1"/>
</dbReference>